<feature type="region of interest" description="Disordered" evidence="1">
    <location>
        <begin position="89"/>
        <end position="134"/>
    </location>
</feature>
<feature type="region of interest" description="Disordered" evidence="1">
    <location>
        <begin position="1"/>
        <end position="68"/>
    </location>
</feature>
<feature type="region of interest" description="Disordered" evidence="1">
    <location>
        <begin position="258"/>
        <end position="311"/>
    </location>
</feature>
<evidence type="ECO:0000256" key="1">
    <source>
        <dbReference type="SAM" id="MobiDB-lite"/>
    </source>
</evidence>
<dbReference type="EMBL" id="JAACJM010000047">
    <property type="protein sequence ID" value="KAF5358973.1"/>
    <property type="molecule type" value="Genomic_DNA"/>
</dbReference>
<reference evidence="2 3" key="1">
    <citation type="journal article" date="2020" name="ISME J.">
        <title>Uncovering the hidden diversity of litter-decomposition mechanisms in mushroom-forming fungi.</title>
        <authorList>
            <person name="Floudas D."/>
            <person name="Bentzer J."/>
            <person name="Ahren D."/>
            <person name="Johansson T."/>
            <person name="Persson P."/>
            <person name="Tunlid A."/>
        </authorList>
    </citation>
    <scope>NUCLEOTIDE SEQUENCE [LARGE SCALE GENOMIC DNA]</scope>
    <source>
        <strain evidence="2 3">CBS 291.85</strain>
    </source>
</reference>
<organism evidence="2 3">
    <name type="scientific">Tetrapyrgos nigripes</name>
    <dbReference type="NCBI Taxonomy" id="182062"/>
    <lineage>
        <taxon>Eukaryota</taxon>
        <taxon>Fungi</taxon>
        <taxon>Dikarya</taxon>
        <taxon>Basidiomycota</taxon>
        <taxon>Agaricomycotina</taxon>
        <taxon>Agaricomycetes</taxon>
        <taxon>Agaricomycetidae</taxon>
        <taxon>Agaricales</taxon>
        <taxon>Marasmiineae</taxon>
        <taxon>Marasmiaceae</taxon>
        <taxon>Tetrapyrgos</taxon>
    </lineage>
</organism>
<dbReference type="AlphaFoldDB" id="A0A8H5LJ36"/>
<dbReference type="OrthoDB" id="3211926at2759"/>
<keyword evidence="3" id="KW-1185">Reference proteome</keyword>
<accession>A0A8H5LJ36</accession>
<protein>
    <submittedName>
        <fullName evidence="2">Uncharacterized protein</fullName>
    </submittedName>
</protein>
<name>A0A8H5LJ36_9AGAR</name>
<proteinExistence type="predicted"/>
<feature type="compositionally biased region" description="Polar residues" evidence="1">
    <location>
        <begin position="119"/>
        <end position="130"/>
    </location>
</feature>
<comment type="caution">
    <text evidence="2">The sequence shown here is derived from an EMBL/GenBank/DDBJ whole genome shotgun (WGS) entry which is preliminary data.</text>
</comment>
<evidence type="ECO:0000313" key="3">
    <source>
        <dbReference type="Proteomes" id="UP000559256"/>
    </source>
</evidence>
<evidence type="ECO:0000313" key="2">
    <source>
        <dbReference type="EMBL" id="KAF5358973.1"/>
    </source>
</evidence>
<sequence length="311" mass="34416">MLFQRPPLRDLPLDRFITNPNLPQPSFARPSKRPRSPDRPSQFSPTKRRILADEGVFSPDKTVKSPFRGRPIATPVSLYGVITRSAAKKLDSGAAKNSESSGAISRAATPARNLAPSPELSSSAIPSAKSTPRREVIGDDYFSTPERVIHATPTLLPRELPPACDPRSIHYPGFKIHRDPHIVVLDPVDLESLLGIEKQGVKENLPPKKKCKKSLSESPILDTEMLLTPGGRKREMEKLVKAKATPATPKKTLVRERLEVTSPTPRRPSGLLRSAGRGTPLTAEEKKQRRKMLQEEAEEGYEGYNVDDCFL</sequence>
<dbReference type="Proteomes" id="UP000559256">
    <property type="component" value="Unassembled WGS sequence"/>
</dbReference>
<gene>
    <name evidence="2" type="ORF">D9758_004782</name>
</gene>